<proteinExistence type="predicted"/>
<name>A0A1J1HIS7_9DIPT</name>
<dbReference type="Proteomes" id="UP000183832">
    <property type="component" value="Unassembled WGS sequence"/>
</dbReference>
<dbReference type="AlphaFoldDB" id="A0A1J1HIS7"/>
<evidence type="ECO:0000313" key="2">
    <source>
        <dbReference type="Proteomes" id="UP000183832"/>
    </source>
</evidence>
<evidence type="ECO:0000313" key="1">
    <source>
        <dbReference type="EMBL" id="CRK87943.1"/>
    </source>
</evidence>
<reference evidence="1 2" key="1">
    <citation type="submission" date="2015-04" db="EMBL/GenBank/DDBJ databases">
        <authorList>
            <person name="Syromyatnikov M.Y."/>
            <person name="Popov V.N."/>
        </authorList>
    </citation>
    <scope>NUCLEOTIDE SEQUENCE [LARGE SCALE GENOMIC DNA]</scope>
</reference>
<accession>A0A1J1HIS7</accession>
<sequence>MEQEENANHSEKNGNGKEIFLCDTLRKSVNAMLIKRGEFSWLLDDPFKKMTKQNDVNLVPSHQEHTKRKKSNAIYVTLENIEMVCYDVDICTHVGSFLYLILQRMKMYRYALREKSGQM</sequence>
<organism evidence="1 2">
    <name type="scientific">Clunio marinus</name>
    <dbReference type="NCBI Taxonomy" id="568069"/>
    <lineage>
        <taxon>Eukaryota</taxon>
        <taxon>Metazoa</taxon>
        <taxon>Ecdysozoa</taxon>
        <taxon>Arthropoda</taxon>
        <taxon>Hexapoda</taxon>
        <taxon>Insecta</taxon>
        <taxon>Pterygota</taxon>
        <taxon>Neoptera</taxon>
        <taxon>Endopterygota</taxon>
        <taxon>Diptera</taxon>
        <taxon>Nematocera</taxon>
        <taxon>Chironomoidea</taxon>
        <taxon>Chironomidae</taxon>
        <taxon>Clunio</taxon>
    </lineage>
</organism>
<protein>
    <submittedName>
        <fullName evidence="1">CLUMA_CG001729, isoform A</fullName>
    </submittedName>
</protein>
<dbReference type="EMBL" id="CVRI01000006">
    <property type="protein sequence ID" value="CRK87943.1"/>
    <property type="molecule type" value="Genomic_DNA"/>
</dbReference>
<gene>
    <name evidence="1" type="ORF">CLUMA_CG001729</name>
</gene>
<keyword evidence="2" id="KW-1185">Reference proteome</keyword>